<keyword evidence="2" id="KW-1185">Reference proteome</keyword>
<proteinExistence type="predicted"/>
<organism evidence="1 2">
    <name type="scientific">Ataeniobius toweri</name>
    <dbReference type="NCBI Taxonomy" id="208326"/>
    <lineage>
        <taxon>Eukaryota</taxon>
        <taxon>Metazoa</taxon>
        <taxon>Chordata</taxon>
        <taxon>Craniata</taxon>
        <taxon>Vertebrata</taxon>
        <taxon>Euteleostomi</taxon>
        <taxon>Actinopterygii</taxon>
        <taxon>Neopterygii</taxon>
        <taxon>Teleostei</taxon>
        <taxon>Neoteleostei</taxon>
        <taxon>Acanthomorphata</taxon>
        <taxon>Ovalentaria</taxon>
        <taxon>Atherinomorphae</taxon>
        <taxon>Cyprinodontiformes</taxon>
        <taxon>Goodeidae</taxon>
        <taxon>Ataeniobius</taxon>
    </lineage>
</organism>
<comment type="caution">
    <text evidence="1">The sequence shown here is derived from an EMBL/GenBank/DDBJ whole genome shotgun (WGS) entry which is preliminary data.</text>
</comment>
<gene>
    <name evidence="1" type="ORF">ATANTOWER_007203</name>
</gene>
<dbReference type="Proteomes" id="UP001345963">
    <property type="component" value="Unassembled WGS sequence"/>
</dbReference>
<evidence type="ECO:0000313" key="2">
    <source>
        <dbReference type="Proteomes" id="UP001345963"/>
    </source>
</evidence>
<sequence length="95" mass="11430">MREMQLWTRDNDSRLKFKHYKPMTAVKAMSLLPSHHFQLSHLQIRRTCHLRSRLSWFNCNICPERGKPLRQSSSAARRLRRKLVREFVGQLLTNK</sequence>
<reference evidence="1 2" key="1">
    <citation type="submission" date="2021-07" db="EMBL/GenBank/DDBJ databases">
        <authorList>
            <person name="Palmer J.M."/>
        </authorList>
    </citation>
    <scope>NUCLEOTIDE SEQUENCE [LARGE SCALE GENOMIC DNA]</scope>
    <source>
        <strain evidence="1 2">AT_MEX2019</strain>
        <tissue evidence="1">Muscle</tissue>
    </source>
</reference>
<protein>
    <submittedName>
        <fullName evidence="1">Uncharacterized protein</fullName>
    </submittedName>
</protein>
<evidence type="ECO:0000313" key="1">
    <source>
        <dbReference type="EMBL" id="MED6255283.1"/>
    </source>
</evidence>
<name>A0ABU7C0K3_9TELE</name>
<accession>A0ABU7C0K3</accession>
<dbReference type="EMBL" id="JAHUTI010070671">
    <property type="protein sequence ID" value="MED6255283.1"/>
    <property type="molecule type" value="Genomic_DNA"/>
</dbReference>